<dbReference type="GO" id="GO:0005829">
    <property type="term" value="C:cytosol"/>
    <property type="evidence" value="ECO:0007669"/>
    <property type="project" value="TreeGrafter"/>
</dbReference>
<comment type="function">
    <text evidence="6">Catalyzes the reduction of dTDP-6-deoxy-L-lyxo-4-hexulose to yield dTDP-L-rhamnose.</text>
</comment>
<evidence type="ECO:0000256" key="1">
    <source>
        <dbReference type="ARBA" id="ARBA00004781"/>
    </source>
</evidence>
<evidence type="ECO:0000256" key="4">
    <source>
        <dbReference type="ARBA" id="ARBA00017099"/>
    </source>
</evidence>
<dbReference type="Gene3D" id="3.90.25.10">
    <property type="entry name" value="UDP-galactose 4-epimerase, domain 1"/>
    <property type="match status" value="1"/>
</dbReference>
<gene>
    <name evidence="8" type="primary">rfbD</name>
    <name evidence="8" type="ORF">ENL07_09155</name>
</gene>
<organism evidence="8">
    <name type="scientific">Chlorobaculum parvum</name>
    <dbReference type="NCBI Taxonomy" id="274539"/>
    <lineage>
        <taxon>Bacteria</taxon>
        <taxon>Pseudomonadati</taxon>
        <taxon>Chlorobiota</taxon>
        <taxon>Chlorobiia</taxon>
        <taxon>Chlorobiales</taxon>
        <taxon>Chlorobiaceae</taxon>
        <taxon>Chlorobaculum</taxon>
    </lineage>
</organism>
<dbReference type="Proteomes" id="UP000886058">
    <property type="component" value="Unassembled WGS sequence"/>
</dbReference>
<evidence type="ECO:0000256" key="3">
    <source>
        <dbReference type="ARBA" id="ARBA00012929"/>
    </source>
</evidence>
<evidence type="ECO:0000256" key="6">
    <source>
        <dbReference type="RuleBase" id="RU364082"/>
    </source>
</evidence>
<dbReference type="EC" id="1.1.1.133" evidence="3 6"/>
<dbReference type="SUPFAM" id="SSF51735">
    <property type="entry name" value="NAD(P)-binding Rossmann-fold domains"/>
    <property type="match status" value="1"/>
</dbReference>
<proteinExistence type="inferred from homology"/>
<dbReference type="PANTHER" id="PTHR10491:SF4">
    <property type="entry name" value="METHIONINE ADENOSYLTRANSFERASE 2 SUBUNIT BETA"/>
    <property type="match status" value="1"/>
</dbReference>
<dbReference type="Gene3D" id="3.40.50.720">
    <property type="entry name" value="NAD(P)-binding Rossmann-like Domain"/>
    <property type="match status" value="1"/>
</dbReference>
<evidence type="ECO:0000259" key="7">
    <source>
        <dbReference type="Pfam" id="PF04321"/>
    </source>
</evidence>
<dbReference type="AlphaFoldDB" id="A0A7C5HSF9"/>
<dbReference type="PANTHER" id="PTHR10491">
    <property type="entry name" value="DTDP-4-DEHYDRORHAMNOSE REDUCTASE"/>
    <property type="match status" value="1"/>
</dbReference>
<comment type="catalytic activity">
    <reaction evidence="5">
        <text>dTDP-beta-L-rhamnose + NADP(+) = dTDP-4-dehydro-beta-L-rhamnose + NADPH + H(+)</text>
        <dbReference type="Rhea" id="RHEA:21796"/>
        <dbReference type="ChEBI" id="CHEBI:15378"/>
        <dbReference type="ChEBI" id="CHEBI:57510"/>
        <dbReference type="ChEBI" id="CHEBI:57783"/>
        <dbReference type="ChEBI" id="CHEBI:58349"/>
        <dbReference type="ChEBI" id="CHEBI:62830"/>
        <dbReference type="EC" id="1.1.1.133"/>
    </reaction>
</comment>
<dbReference type="InterPro" id="IPR005913">
    <property type="entry name" value="dTDP_dehydrorham_reduct"/>
</dbReference>
<evidence type="ECO:0000256" key="5">
    <source>
        <dbReference type="ARBA" id="ARBA00048200"/>
    </source>
</evidence>
<name>A0A7C5HSF9_9CHLB</name>
<dbReference type="Pfam" id="PF04321">
    <property type="entry name" value="RmlD_sub_bind"/>
    <property type="match status" value="1"/>
</dbReference>
<keyword evidence="6" id="KW-0521">NADP</keyword>
<sequence>MNLLVTGSRGQLGSELQALQSTANGYTWHFCDLPELDIADAGKVEVFCRDHEIGAIINCAAWTVVDKAESEPDAAFRVNRDGAASLAAAANATGALLLHVSTDYVFNGSNYRPYREDDPVAPCGVYGRSKLEGEEAIRTSGCSHVIIRTSWLYSAQGRNFVKTMLRLGREREQIGVVFDQVGTPTWAADLAGAIVSMLDKLDPASQYAETFHYSNEGVCSWYDFAKAIMDAEGLRCKVAPIESWEFPTPAARPHFSVLNKRKIREFLDIEIPHWYDSLLQMLEELRASGG</sequence>
<protein>
    <recommendedName>
        <fullName evidence="4 6">dTDP-4-dehydrorhamnose reductase</fullName>
        <ecNumber evidence="3 6">1.1.1.133</ecNumber>
    </recommendedName>
</protein>
<reference evidence="8" key="1">
    <citation type="journal article" date="2020" name="mSystems">
        <title>Genome- and Community-Level Interaction Insights into Carbon Utilization and Element Cycling Functions of Hydrothermarchaeota in Hydrothermal Sediment.</title>
        <authorList>
            <person name="Zhou Z."/>
            <person name="Liu Y."/>
            <person name="Xu W."/>
            <person name="Pan J."/>
            <person name="Luo Z.H."/>
            <person name="Li M."/>
        </authorList>
    </citation>
    <scope>NUCLEOTIDE SEQUENCE [LARGE SCALE GENOMIC DNA]</scope>
    <source>
        <strain evidence="8">HyVt-633</strain>
    </source>
</reference>
<dbReference type="GO" id="GO:0019305">
    <property type="term" value="P:dTDP-rhamnose biosynthetic process"/>
    <property type="evidence" value="ECO:0007669"/>
    <property type="project" value="UniProtKB-UniPathway"/>
</dbReference>
<dbReference type="InterPro" id="IPR029903">
    <property type="entry name" value="RmlD-like-bd"/>
</dbReference>
<comment type="similarity">
    <text evidence="2 6">Belongs to the dTDP-4-dehydrorhamnose reductase family.</text>
</comment>
<dbReference type="NCBIfam" id="TIGR01214">
    <property type="entry name" value="rmlD"/>
    <property type="match status" value="1"/>
</dbReference>
<evidence type="ECO:0000313" key="8">
    <source>
        <dbReference type="EMBL" id="HHE32766.1"/>
    </source>
</evidence>
<keyword evidence="6 8" id="KW-0560">Oxidoreductase</keyword>
<dbReference type="GO" id="GO:0008831">
    <property type="term" value="F:dTDP-4-dehydrorhamnose reductase activity"/>
    <property type="evidence" value="ECO:0007669"/>
    <property type="project" value="UniProtKB-EC"/>
</dbReference>
<feature type="domain" description="RmlD-like substrate binding" evidence="7">
    <location>
        <begin position="1"/>
        <end position="286"/>
    </location>
</feature>
<dbReference type="UniPathway" id="UPA00124"/>
<comment type="pathway">
    <text evidence="1 6">Carbohydrate biosynthesis; dTDP-L-rhamnose biosynthesis.</text>
</comment>
<comment type="caution">
    <text evidence="8">The sequence shown here is derived from an EMBL/GenBank/DDBJ whole genome shotgun (WGS) entry which is preliminary data.</text>
</comment>
<dbReference type="InterPro" id="IPR036291">
    <property type="entry name" value="NAD(P)-bd_dom_sf"/>
</dbReference>
<accession>A0A7C5HSF9</accession>
<dbReference type="EMBL" id="DRSQ01000196">
    <property type="protein sequence ID" value="HHE32766.1"/>
    <property type="molecule type" value="Genomic_DNA"/>
</dbReference>
<dbReference type="CDD" id="cd05254">
    <property type="entry name" value="dTDP_HR_like_SDR_e"/>
    <property type="match status" value="1"/>
</dbReference>
<evidence type="ECO:0000256" key="2">
    <source>
        <dbReference type="ARBA" id="ARBA00010944"/>
    </source>
</evidence>